<evidence type="ECO:0000313" key="4">
    <source>
        <dbReference type="Proteomes" id="UP000239522"/>
    </source>
</evidence>
<dbReference type="CDD" id="cd07010">
    <property type="entry name" value="cupin_PMI_type_I_N_bac"/>
    <property type="match status" value="1"/>
</dbReference>
<keyword evidence="1" id="KW-0479">Metal-binding</keyword>
<evidence type="ECO:0000256" key="2">
    <source>
        <dbReference type="ARBA" id="ARBA00022833"/>
    </source>
</evidence>
<protein>
    <recommendedName>
        <fullName evidence="5">Mannose-6-phosphate isomerase</fullName>
    </recommendedName>
</protein>
<dbReference type="OrthoDB" id="9808275at2"/>
<dbReference type="AlphaFoldDB" id="A0A2S7KYC1"/>
<organism evidence="3 4">
    <name type="scientific">Polaribacter filamentus</name>
    <dbReference type="NCBI Taxonomy" id="53483"/>
    <lineage>
        <taxon>Bacteria</taxon>
        <taxon>Pseudomonadati</taxon>
        <taxon>Bacteroidota</taxon>
        <taxon>Flavobacteriia</taxon>
        <taxon>Flavobacteriales</taxon>
        <taxon>Flavobacteriaceae</taxon>
    </lineage>
</organism>
<gene>
    <name evidence="3" type="ORF">BST83_11295</name>
</gene>
<evidence type="ECO:0000256" key="1">
    <source>
        <dbReference type="ARBA" id="ARBA00022723"/>
    </source>
</evidence>
<evidence type="ECO:0008006" key="5">
    <source>
        <dbReference type="Google" id="ProtNLM"/>
    </source>
</evidence>
<reference evidence="3 4" key="1">
    <citation type="submission" date="2016-11" db="EMBL/GenBank/DDBJ databases">
        <title>Trade-off between light-utilization and light-protection in marine flavobacteria.</title>
        <authorList>
            <person name="Kumagai Y."/>
        </authorList>
    </citation>
    <scope>NUCLEOTIDE SEQUENCE [LARGE SCALE GENOMIC DNA]</scope>
    <source>
        <strain evidence="3 4">ATCC 700397</strain>
    </source>
</reference>
<dbReference type="InterPro" id="IPR011051">
    <property type="entry name" value="RmlC_Cupin_sf"/>
</dbReference>
<evidence type="ECO:0000313" key="3">
    <source>
        <dbReference type="EMBL" id="PQB07674.1"/>
    </source>
</evidence>
<keyword evidence="4" id="KW-1185">Reference proteome</keyword>
<dbReference type="InterPro" id="IPR014710">
    <property type="entry name" value="RmlC-like_jellyroll"/>
</dbReference>
<name>A0A2S7KYC1_9FLAO</name>
<comment type="caution">
    <text evidence="3">The sequence shown here is derived from an EMBL/GenBank/DDBJ whole genome shotgun (WGS) entry which is preliminary data.</text>
</comment>
<dbReference type="PANTHER" id="PTHR42742:SF3">
    <property type="entry name" value="FRUCTOKINASE"/>
    <property type="match status" value="1"/>
</dbReference>
<dbReference type="Gene3D" id="2.60.120.10">
    <property type="entry name" value="Jelly Rolls"/>
    <property type="match status" value="2"/>
</dbReference>
<sequence>MEIPNILFFSANRVWRTYPGGKKLDVLEALENPKDDHFPEDWIGSTTRAVNKGREHLIKEGLSEVMVDGQTLTLKALCKKEPYAILGEEHFKKYGPNTQFLLKFLDSAIRLHIQCHPTIPFAQKYLNSNSGKTEAYVILSIRDEIKDPYIYFGFQNPPEKEALKRIIEEQDSEAMLACFEKISIKPGDVFVVPGGMPHAIGEGIFMVEIMEPTDFAVRIEFERGSYVLPEESRFMNRGIDFALSMFNYEPTSVDTVKEHFFCEPRLLETQNESNEYILVDEQKTKCFKVNRINVKGGYTKEAFSFYIGIVTKGNGFIEILGNTYLAEEGAKFFVPYQTGAVTYISESEMEILVTFPPN</sequence>
<dbReference type="InterPro" id="IPR051804">
    <property type="entry name" value="Carb_Metab_Reg_Kinase/Isom"/>
</dbReference>
<keyword evidence="2" id="KW-0862">Zinc</keyword>
<dbReference type="Proteomes" id="UP000239522">
    <property type="component" value="Unassembled WGS sequence"/>
</dbReference>
<dbReference type="GO" id="GO:0046872">
    <property type="term" value="F:metal ion binding"/>
    <property type="evidence" value="ECO:0007669"/>
    <property type="project" value="UniProtKB-KW"/>
</dbReference>
<dbReference type="EMBL" id="MQUA01000013">
    <property type="protein sequence ID" value="PQB07674.1"/>
    <property type="molecule type" value="Genomic_DNA"/>
</dbReference>
<dbReference type="SUPFAM" id="SSF51182">
    <property type="entry name" value="RmlC-like cupins"/>
    <property type="match status" value="1"/>
</dbReference>
<accession>A0A2S7KYC1</accession>
<dbReference type="RefSeq" id="WP_104809885.1">
    <property type="nucleotide sequence ID" value="NZ_MQUA01000013.1"/>
</dbReference>
<proteinExistence type="predicted"/>
<dbReference type="PANTHER" id="PTHR42742">
    <property type="entry name" value="TRANSCRIPTIONAL REPRESSOR MPRA"/>
    <property type="match status" value="1"/>
</dbReference>